<dbReference type="EMBL" id="JAKOGG010000007">
    <property type="protein sequence ID" value="MCS4557147.1"/>
    <property type="molecule type" value="Genomic_DNA"/>
</dbReference>
<sequence length="96" mass="10945">MFPYPEHYRLAAPPILTFLMVMWSLLGHWVIGDGNALVALVLALVFPLILLMHLHLVFIAEGMKRLDHAFYGLVHCTLAFVVWTFCFMLISGNDML</sequence>
<name>A0ABT2FMF8_9GAMM</name>
<proteinExistence type="predicted"/>
<keyword evidence="1" id="KW-0472">Membrane</keyword>
<evidence type="ECO:0000313" key="2">
    <source>
        <dbReference type="EMBL" id="MCS4557147.1"/>
    </source>
</evidence>
<feature type="transmembrane region" description="Helical" evidence="1">
    <location>
        <begin position="37"/>
        <end position="58"/>
    </location>
</feature>
<evidence type="ECO:0000313" key="3">
    <source>
        <dbReference type="Proteomes" id="UP001201549"/>
    </source>
</evidence>
<keyword evidence="1" id="KW-1133">Transmembrane helix</keyword>
<keyword evidence="3" id="KW-1185">Reference proteome</keyword>
<organism evidence="2 3">
    <name type="scientific">Shewanella electrica</name>
    <dbReference type="NCBI Taxonomy" id="515560"/>
    <lineage>
        <taxon>Bacteria</taxon>
        <taxon>Pseudomonadati</taxon>
        <taxon>Pseudomonadota</taxon>
        <taxon>Gammaproteobacteria</taxon>
        <taxon>Alteromonadales</taxon>
        <taxon>Shewanellaceae</taxon>
        <taxon>Shewanella</taxon>
    </lineage>
</organism>
<feature type="transmembrane region" description="Helical" evidence="1">
    <location>
        <begin position="12"/>
        <end position="31"/>
    </location>
</feature>
<protein>
    <submittedName>
        <fullName evidence="2">Uncharacterized protein</fullName>
    </submittedName>
</protein>
<comment type="caution">
    <text evidence="2">The sequence shown here is derived from an EMBL/GenBank/DDBJ whole genome shotgun (WGS) entry which is preliminary data.</text>
</comment>
<reference evidence="3" key="1">
    <citation type="submission" date="2023-07" db="EMBL/GenBank/DDBJ databases">
        <title>Shewanella mangrovi sp. nov., an acetaldehyde- degrading bacterium isolated from mangrove sediment.</title>
        <authorList>
            <person name="Liu Y."/>
        </authorList>
    </citation>
    <scope>NUCLEOTIDE SEQUENCE [LARGE SCALE GENOMIC DNA]</scope>
    <source>
        <strain evidence="3">C32</strain>
    </source>
</reference>
<keyword evidence="1" id="KW-0812">Transmembrane</keyword>
<accession>A0ABT2FMF8</accession>
<gene>
    <name evidence="2" type="ORF">L9G74_11905</name>
</gene>
<evidence type="ECO:0000256" key="1">
    <source>
        <dbReference type="SAM" id="Phobius"/>
    </source>
</evidence>
<dbReference type="Proteomes" id="UP001201549">
    <property type="component" value="Unassembled WGS sequence"/>
</dbReference>
<feature type="transmembrane region" description="Helical" evidence="1">
    <location>
        <begin position="70"/>
        <end position="90"/>
    </location>
</feature>
<dbReference type="RefSeq" id="WP_238896625.1">
    <property type="nucleotide sequence ID" value="NZ_JAKOGG010000007.1"/>
</dbReference>